<sequence length="353" mass="40766">MSLMDEDDDEIFEVDMEIDDVDKDYQHEDHDYSEDEDNIQEPLQVPAKRQAIGSGSKGNRIGRRKRLHITSTISNEGTEDHVEDDHVEDHQVLETQGHQTNEIQGSPKKVRGYTQKKNIWDMIKTERIGVTFNNYGKPIGDEGNELVQFLGTLVRMTEHVSIEYSDWRKVPIKDKETMYKIVKSKFDILPKETKVIKQSILHSMGRKWKAWKGSLKAISYDPSHTVDEIVAQQVNSDKRVNPTQFKKLVTQWFTPEYQKTCDDKRLSRSKMKERHVSGTKSFARLAYEMATENNGVYPTRGEVYIKTRTRKDGTIVDDEAAHVVASLKDITIDSTITTSDLDDYTNDDYSKLR</sequence>
<gene>
    <name evidence="2" type="ORF">QVD17_30726</name>
</gene>
<proteinExistence type="predicted"/>
<feature type="region of interest" description="Disordered" evidence="1">
    <location>
        <begin position="18"/>
        <end position="62"/>
    </location>
</feature>
<dbReference type="Proteomes" id="UP001229421">
    <property type="component" value="Unassembled WGS sequence"/>
</dbReference>
<dbReference type="Pfam" id="PF03004">
    <property type="entry name" value="Transposase_24"/>
    <property type="match status" value="1"/>
</dbReference>
<evidence type="ECO:0000256" key="1">
    <source>
        <dbReference type="SAM" id="MobiDB-lite"/>
    </source>
</evidence>
<evidence type="ECO:0000313" key="3">
    <source>
        <dbReference type="Proteomes" id="UP001229421"/>
    </source>
</evidence>
<evidence type="ECO:0000313" key="2">
    <source>
        <dbReference type="EMBL" id="KAK1414960.1"/>
    </source>
</evidence>
<dbReference type="EMBL" id="JAUHHV010000008">
    <property type="protein sequence ID" value="KAK1414960.1"/>
    <property type="molecule type" value="Genomic_DNA"/>
</dbReference>
<accession>A0AAD8NG82</accession>
<protein>
    <submittedName>
        <fullName evidence="2">Uncharacterized protein</fullName>
    </submittedName>
</protein>
<dbReference type="InterPro" id="IPR004252">
    <property type="entry name" value="Probable_transposase_24"/>
</dbReference>
<dbReference type="PANTHER" id="PTHR33144:SF50">
    <property type="entry name" value="OS03G0714750 PROTEIN"/>
    <property type="match status" value="1"/>
</dbReference>
<dbReference type="PANTHER" id="PTHR33144">
    <property type="entry name" value="OS10G0409366 PROTEIN-RELATED"/>
    <property type="match status" value="1"/>
</dbReference>
<keyword evidence="3" id="KW-1185">Reference proteome</keyword>
<reference evidence="2" key="1">
    <citation type="journal article" date="2023" name="bioRxiv">
        <title>Improved chromosome-level genome assembly for marigold (Tagetes erecta).</title>
        <authorList>
            <person name="Jiang F."/>
            <person name="Yuan L."/>
            <person name="Wang S."/>
            <person name="Wang H."/>
            <person name="Xu D."/>
            <person name="Wang A."/>
            <person name="Fan W."/>
        </authorList>
    </citation>
    <scope>NUCLEOTIDE SEQUENCE</scope>
    <source>
        <strain evidence="2">WSJ</strain>
        <tissue evidence="2">Leaf</tissue>
    </source>
</reference>
<comment type="caution">
    <text evidence="2">The sequence shown here is derived from an EMBL/GenBank/DDBJ whole genome shotgun (WGS) entry which is preliminary data.</text>
</comment>
<name>A0AAD8NG82_TARER</name>
<organism evidence="2 3">
    <name type="scientific">Tagetes erecta</name>
    <name type="common">African marigold</name>
    <dbReference type="NCBI Taxonomy" id="13708"/>
    <lineage>
        <taxon>Eukaryota</taxon>
        <taxon>Viridiplantae</taxon>
        <taxon>Streptophyta</taxon>
        <taxon>Embryophyta</taxon>
        <taxon>Tracheophyta</taxon>
        <taxon>Spermatophyta</taxon>
        <taxon>Magnoliopsida</taxon>
        <taxon>eudicotyledons</taxon>
        <taxon>Gunneridae</taxon>
        <taxon>Pentapetalae</taxon>
        <taxon>asterids</taxon>
        <taxon>campanulids</taxon>
        <taxon>Asterales</taxon>
        <taxon>Asteraceae</taxon>
        <taxon>Asteroideae</taxon>
        <taxon>Heliantheae alliance</taxon>
        <taxon>Tageteae</taxon>
        <taxon>Tagetes</taxon>
    </lineage>
</organism>
<dbReference type="AlphaFoldDB" id="A0AAD8NG82"/>